<evidence type="ECO:0000259" key="3">
    <source>
        <dbReference type="PROSITE" id="PS50983"/>
    </source>
</evidence>
<comment type="caution">
    <text evidence="4">The sequence shown here is derived from an EMBL/GenBank/DDBJ whole genome shotgun (WGS) entry which is preliminary data.</text>
</comment>
<feature type="domain" description="Fe/B12 periplasmic-binding" evidence="3">
    <location>
        <begin position="76"/>
        <end position="333"/>
    </location>
</feature>
<dbReference type="Proteomes" id="UP000628463">
    <property type="component" value="Unassembled WGS sequence"/>
</dbReference>
<dbReference type="InterPro" id="IPR002491">
    <property type="entry name" value="ABC_transptr_periplasmic_BD"/>
</dbReference>
<reference evidence="4 5" key="1">
    <citation type="submission" date="2020-08" db="EMBL/GenBank/DDBJ databases">
        <title>Genome public.</title>
        <authorList>
            <person name="Liu C."/>
            <person name="Sun Q."/>
        </authorList>
    </citation>
    <scope>NUCLEOTIDE SEQUENCE [LARGE SCALE GENOMIC DNA]</scope>
    <source>
        <strain evidence="4 5">NSJ-43</strain>
    </source>
</reference>
<evidence type="ECO:0000256" key="2">
    <source>
        <dbReference type="SAM" id="SignalP"/>
    </source>
</evidence>
<dbReference type="Pfam" id="PF01497">
    <property type="entry name" value="Peripla_BP_2"/>
    <property type="match status" value="1"/>
</dbReference>
<feature type="signal peptide" evidence="2">
    <location>
        <begin position="1"/>
        <end position="22"/>
    </location>
</feature>
<dbReference type="SUPFAM" id="SSF53807">
    <property type="entry name" value="Helical backbone' metal receptor"/>
    <property type="match status" value="1"/>
</dbReference>
<dbReference type="PROSITE" id="PS51257">
    <property type="entry name" value="PROKAR_LIPOPROTEIN"/>
    <property type="match status" value="1"/>
</dbReference>
<dbReference type="Gene3D" id="1.20.58.2180">
    <property type="match status" value="1"/>
</dbReference>
<comment type="similarity">
    <text evidence="1">Belongs to the bacterial solute-binding protein 8 family.</text>
</comment>
<evidence type="ECO:0000313" key="5">
    <source>
        <dbReference type="Proteomes" id="UP000628463"/>
    </source>
</evidence>
<dbReference type="EMBL" id="JACOPD010000004">
    <property type="protein sequence ID" value="MBC5680701.1"/>
    <property type="molecule type" value="Genomic_DNA"/>
</dbReference>
<dbReference type="Gene3D" id="3.40.50.1980">
    <property type="entry name" value="Nitrogenase molybdenum iron protein domain"/>
    <property type="match status" value="2"/>
</dbReference>
<feature type="chain" id="PRO_5045675142" evidence="2">
    <location>
        <begin position="23"/>
        <end position="357"/>
    </location>
</feature>
<dbReference type="PANTHER" id="PTHR30535:SF34">
    <property type="entry name" value="MOLYBDATE-BINDING PROTEIN MOLA"/>
    <property type="match status" value="1"/>
</dbReference>
<proteinExistence type="inferred from homology"/>
<keyword evidence="5" id="KW-1185">Reference proteome</keyword>
<dbReference type="InterPro" id="IPR050902">
    <property type="entry name" value="ABC_Transporter_SBP"/>
</dbReference>
<keyword evidence="2" id="KW-0732">Signal</keyword>
<dbReference type="RefSeq" id="WP_186836680.1">
    <property type="nucleotide sequence ID" value="NZ_JACOPD010000004.1"/>
</dbReference>
<gene>
    <name evidence="4" type="ORF">H8S01_06990</name>
</gene>
<accession>A0ABR7G1R6</accession>
<name>A0ABR7G1R6_9FIRM</name>
<sequence length="357" mass="38657">MKLFKKISAVALSMIMLISVTACNSSHSDSNNKNTTENTTSAFEIMSYFNEIGVSYPLTVTDQAGRTVTFDKAPEKIASSYYISTSLLIALGLTDKLVGIEAKANTRNIYKLAAPSAVNLPNMGTAKEFNTEACVAAAPDVVFLPMKLKKAADTLDELGIKAVVVNPEDQSLLKECITLAGKITNTYGRATALNNSIDTFLTSTKNDVADEKAPSVYLAGNSSVLSTAGSHMYQDTLLTNAGGKNVASELTDTYWANVSYEQILTWNPEYIIIAADASYSVDDVLNDANLANCTAIKNKNVVKLPNDTEAWDSPVPGSFLGSIYIAHILHPDKITKDFYESCVTEFYKNFYGFTPSK</sequence>
<dbReference type="PANTHER" id="PTHR30535">
    <property type="entry name" value="VITAMIN B12-BINDING PROTEIN"/>
    <property type="match status" value="1"/>
</dbReference>
<dbReference type="PROSITE" id="PS50983">
    <property type="entry name" value="FE_B12_PBP"/>
    <property type="match status" value="1"/>
</dbReference>
<evidence type="ECO:0000256" key="1">
    <source>
        <dbReference type="ARBA" id="ARBA00008814"/>
    </source>
</evidence>
<protein>
    <submittedName>
        <fullName evidence="4">ABC transporter substrate-binding protein</fullName>
    </submittedName>
</protein>
<evidence type="ECO:0000313" key="4">
    <source>
        <dbReference type="EMBL" id="MBC5680701.1"/>
    </source>
</evidence>
<organism evidence="4 5">
    <name type="scientific">Lachnospira hominis</name>
    <name type="common">ex Liu et al. 2021</name>
    <dbReference type="NCBI Taxonomy" id="2763051"/>
    <lineage>
        <taxon>Bacteria</taxon>
        <taxon>Bacillati</taxon>
        <taxon>Bacillota</taxon>
        <taxon>Clostridia</taxon>
        <taxon>Lachnospirales</taxon>
        <taxon>Lachnospiraceae</taxon>
        <taxon>Lachnospira</taxon>
    </lineage>
</organism>